<organism evidence="3">
    <name type="scientific">Rhodopseudomonas palustris (strain ATCC BAA-98 / CGA009)</name>
    <dbReference type="NCBI Taxonomy" id="258594"/>
    <lineage>
        <taxon>Bacteria</taxon>
        <taxon>Pseudomonadati</taxon>
        <taxon>Pseudomonadota</taxon>
        <taxon>Alphaproteobacteria</taxon>
        <taxon>Hyphomicrobiales</taxon>
        <taxon>Nitrobacteraceae</taxon>
        <taxon>Rhodopseudomonas</taxon>
    </lineage>
</organism>
<dbReference type="EMBL" id="BX572597">
    <property type="protein sequence ID" value="CAE26780.1"/>
    <property type="molecule type" value="Genomic_DNA"/>
</dbReference>
<feature type="compositionally biased region" description="Basic and acidic residues" evidence="1">
    <location>
        <begin position="698"/>
        <end position="718"/>
    </location>
</feature>
<feature type="region of interest" description="Disordered" evidence="1">
    <location>
        <begin position="45"/>
        <end position="68"/>
    </location>
</feature>
<protein>
    <recommendedName>
        <fullName evidence="2">DUF3739 domain-containing protein</fullName>
    </recommendedName>
</protein>
<feature type="region of interest" description="Disordered" evidence="1">
    <location>
        <begin position="692"/>
        <end position="726"/>
    </location>
</feature>
<feature type="compositionally biased region" description="Polar residues" evidence="1">
    <location>
        <begin position="58"/>
        <end position="68"/>
    </location>
</feature>
<sequence length="751" mass="77712">MVAAGDPRAPDTTRPRDRVVFSPFGLAVGDGAISLTTRGDLGLLTATDPGRTAPLGSGTATNDPSDPTLGSNTAFSLWTDRSGYALFSGGGDIVQIPRNLSSTTTAFRLHDPGRFSAVAPAGSIVTQIVLAPSRDGALELFAGGSLFGQASMSSGAASSLATPFQPLWVEGNLVWGNSPAVTNSNGFQIANVWGGAVGFSLFGFAVDAATNLHAGASDPIRAYAFGDVMMQIGSVIQTDPFNNPDLFTLVAAKPVDIRAGRDVLASGFILNNSASDISNVSAGRDLLNTTLKIWGPGLLQVSAGRNIYQALGSRIVRIDQLDSTINSYGPIVAGDRQPGAGILLTAGAGSQGPSYADFAARYLDPRNLADPALPLLNPANAGKVVKTYEAELLTWLRARFGYQGSAADALAYFWSLPIDQQHVFVRMVYFDELKAGGREYTDPTGPRSGSYVRGRAAIAALFPADASGAGSVTLLNSAGIHTERGGDVQVLAPAGGLTIGVEGVVPPWTTGLLTQGEGDIQVFSRDSVLLGLSRVFTTFGGDILIWSELGDINAGRGAKTGLVYTPPRRVYDDYGNVTLSPQTPSSGAGIATLSPIPQVPAGDIDLIAPLGTIDAGEAGIRASGNINLAALQIVNAANIAVQGTTTGLPTVQAPNITAGLASTNATAATQQSAAPKTAANDQPSIIIVEFLGFGGGDRNGDDDKDRRRSQLRPDEPRSQDPSSPVQVIGAGALDQAALDRLTPQERQRLVH</sequence>
<proteinExistence type="predicted"/>
<evidence type="ECO:0000256" key="1">
    <source>
        <dbReference type="SAM" id="MobiDB-lite"/>
    </source>
</evidence>
<dbReference type="Pfam" id="PF12545">
    <property type="entry name" value="DUF3739"/>
    <property type="match status" value="1"/>
</dbReference>
<gene>
    <name evidence="3" type="ordered locus">RPA1337</name>
</gene>
<name>Q6NA49_RHOPA</name>
<dbReference type="AlphaFoldDB" id="Q6NA49"/>
<feature type="domain" description="DUF3739" evidence="2">
    <location>
        <begin position="540"/>
        <end position="650"/>
    </location>
</feature>
<evidence type="ECO:0000313" key="3">
    <source>
        <dbReference type="EMBL" id="CAE26780.1"/>
    </source>
</evidence>
<reference evidence="3" key="1">
    <citation type="journal article" date="2004" name="Nat. Biotechnol.">
        <title>Complete genome sequence of the metabolically versatile photosynthetic bacterium Rhodopseudomonas palustris.</title>
        <authorList>
            <person name="Larimer F.W."/>
            <person name="Chain P."/>
            <person name="Hauser L."/>
            <person name="Lamerdin J."/>
            <person name="Malfatti S."/>
            <person name="Do L."/>
            <person name="Land M.L."/>
            <person name="Pelletier D.A."/>
            <person name="Beatty J.T."/>
            <person name="Lang A.S."/>
            <person name="Tabita F.R."/>
            <person name="Gibson J.L."/>
            <person name="Hanson T.E."/>
            <person name="Bobst C."/>
            <person name="Torres J.L."/>
            <person name="Peres C."/>
            <person name="Harrison F.H."/>
            <person name="Gibson J."/>
            <person name="Harwood C.S."/>
        </authorList>
    </citation>
    <scope>NUCLEOTIDE SEQUENCE [LARGE SCALE GENOMIC DNA]</scope>
    <source>
        <strain evidence="3">CGA009</strain>
    </source>
</reference>
<dbReference type="HOGENOM" id="CLU_370419_0_0_5"/>
<dbReference type="eggNOG" id="COG2911">
    <property type="taxonomic scope" value="Bacteria"/>
</dbReference>
<dbReference type="InterPro" id="IPR021026">
    <property type="entry name" value="Filamn_hemagglutn_DUF3739"/>
</dbReference>
<dbReference type="STRING" id="258594.RPA1337"/>
<accession>Q6NA49</accession>
<evidence type="ECO:0000259" key="2">
    <source>
        <dbReference type="Pfam" id="PF12545"/>
    </source>
</evidence>